<dbReference type="Gene3D" id="2.70.50.70">
    <property type="match status" value="1"/>
</dbReference>
<keyword evidence="2" id="KW-0732">Signal</keyword>
<dbReference type="PANTHER" id="PTHR36182:SF2">
    <property type="entry name" value="LYTIC POLYSACCHARIDE MONOOXYGENASE"/>
    <property type="match status" value="1"/>
</dbReference>
<dbReference type="Proteomes" id="UP000191672">
    <property type="component" value="Unassembled WGS sequence"/>
</dbReference>
<dbReference type="STRING" id="416450.A0A1V6QGI2"/>
<dbReference type="PANTHER" id="PTHR36182">
    <property type="entry name" value="PROTEIN, PUTATIVE (AFU_ORTHOLOGUE AFUA_6G10930)-RELATED"/>
    <property type="match status" value="1"/>
</dbReference>
<organism evidence="3 4">
    <name type="scientific">Penicillium antarcticum</name>
    <dbReference type="NCBI Taxonomy" id="416450"/>
    <lineage>
        <taxon>Eukaryota</taxon>
        <taxon>Fungi</taxon>
        <taxon>Dikarya</taxon>
        <taxon>Ascomycota</taxon>
        <taxon>Pezizomycotina</taxon>
        <taxon>Eurotiomycetes</taxon>
        <taxon>Eurotiomycetidae</taxon>
        <taxon>Eurotiales</taxon>
        <taxon>Aspergillaceae</taxon>
        <taxon>Penicillium</taxon>
    </lineage>
</organism>
<comment type="caution">
    <text evidence="3">The sequence shown here is derived from an EMBL/GenBank/DDBJ whole genome shotgun (WGS) entry which is preliminary data.</text>
</comment>
<feature type="signal peptide" evidence="2">
    <location>
        <begin position="1"/>
        <end position="20"/>
    </location>
</feature>
<feature type="region of interest" description="Disordered" evidence="1">
    <location>
        <begin position="246"/>
        <end position="347"/>
    </location>
</feature>
<reference evidence="4" key="1">
    <citation type="journal article" date="2017" name="Nat. Microbiol.">
        <title>Global analysis of biosynthetic gene clusters reveals vast potential of secondary metabolite production in Penicillium species.</title>
        <authorList>
            <person name="Nielsen J.C."/>
            <person name="Grijseels S."/>
            <person name="Prigent S."/>
            <person name="Ji B."/>
            <person name="Dainat J."/>
            <person name="Nielsen K.F."/>
            <person name="Frisvad J.C."/>
            <person name="Workman M."/>
            <person name="Nielsen J."/>
        </authorList>
    </citation>
    <scope>NUCLEOTIDE SEQUENCE [LARGE SCALE GENOMIC DNA]</scope>
    <source>
        <strain evidence="4">IBT 31811</strain>
    </source>
</reference>
<gene>
    <name evidence="3" type="ORF">PENANT_c004G08794</name>
</gene>
<proteinExistence type="predicted"/>
<protein>
    <recommendedName>
        <fullName evidence="5">Chitin-binding type-4 domain-containing protein</fullName>
    </recommendedName>
</protein>
<sequence>MMFIKSNVLAAMLGASAASAHMMMSSPTPYSKDTLNNSPLAADGSDFPCKLRDNTFEAPETETVIGIGESHPLTFVGSATHGGGSCQISLTTDLQPSKDSEWKVIKSFEGGCPANVDGNLSGGADAPDPDTFSFKIPEGIAAGKYTLAWTWFNRIGNREMYMNCAPITVSSSSSKRSVDEDNELYSNNTQVFDKRSSTFPPMFVANVNGCITKEGVDIRFPQPGEYVEYLGKASNLAAEGSEACTGTPTFGGAGDTSSGSSSSSGSDSSSGSSGSSSAAAASAPSETASVSVAPAPVATPSSAPSSPDTGSSGSESGSSGSDSSSSTTQAAPASPSPSTGGSTTSSGALTGACSSEGQWNCIAGTSFQRCANGSWSASQQMAAGTQCGAGLSSDLSITATMQARHVSAMRFRKRHIGGHHA</sequence>
<dbReference type="AlphaFoldDB" id="A0A1V6QGI2"/>
<evidence type="ECO:0000313" key="3">
    <source>
        <dbReference type="EMBL" id="OQD88330.1"/>
    </source>
</evidence>
<evidence type="ECO:0000256" key="2">
    <source>
        <dbReference type="SAM" id="SignalP"/>
    </source>
</evidence>
<evidence type="ECO:0000313" key="4">
    <source>
        <dbReference type="Proteomes" id="UP000191672"/>
    </source>
</evidence>
<dbReference type="EMBL" id="MDYN01000004">
    <property type="protein sequence ID" value="OQD88330.1"/>
    <property type="molecule type" value="Genomic_DNA"/>
</dbReference>
<keyword evidence="4" id="KW-1185">Reference proteome</keyword>
<accession>A0A1V6QGI2</accession>
<name>A0A1V6QGI2_9EURO</name>
<evidence type="ECO:0000256" key="1">
    <source>
        <dbReference type="SAM" id="MobiDB-lite"/>
    </source>
</evidence>
<feature type="chain" id="PRO_5012799717" description="Chitin-binding type-4 domain-containing protein" evidence="2">
    <location>
        <begin position="21"/>
        <end position="421"/>
    </location>
</feature>
<evidence type="ECO:0008006" key="5">
    <source>
        <dbReference type="Google" id="ProtNLM"/>
    </source>
</evidence>
<feature type="compositionally biased region" description="Low complexity" evidence="1">
    <location>
        <begin position="255"/>
        <end position="347"/>
    </location>
</feature>